<dbReference type="GO" id="GO:0050661">
    <property type="term" value="F:NADP binding"/>
    <property type="evidence" value="ECO:0007669"/>
    <property type="project" value="InterPro"/>
</dbReference>
<protein>
    <submittedName>
        <fullName evidence="6">3-hydroxyisobutyrate dehydrogenase</fullName>
    </submittedName>
</protein>
<dbReference type="GO" id="GO:0051287">
    <property type="term" value="F:NAD binding"/>
    <property type="evidence" value="ECO:0007669"/>
    <property type="project" value="InterPro"/>
</dbReference>
<dbReference type="GO" id="GO:0016054">
    <property type="term" value="P:organic acid catabolic process"/>
    <property type="evidence" value="ECO:0007669"/>
    <property type="project" value="UniProtKB-ARBA"/>
</dbReference>
<dbReference type="Proteomes" id="UP000249688">
    <property type="component" value="Unassembled WGS sequence"/>
</dbReference>
<dbReference type="Gene3D" id="1.10.1040.10">
    <property type="entry name" value="N-(1-d-carboxylethyl)-l-norvaline Dehydrogenase, domain 2"/>
    <property type="match status" value="1"/>
</dbReference>
<dbReference type="PROSITE" id="PS00895">
    <property type="entry name" value="3_HYDROXYISOBUT_DH"/>
    <property type="match status" value="1"/>
</dbReference>
<gene>
    <name evidence="6" type="ORF">C8P66_103152</name>
</gene>
<feature type="domain" description="3-hydroxyisobutyrate dehydrogenase-like NAD-binding" evidence="5">
    <location>
        <begin position="158"/>
        <end position="270"/>
    </location>
</feature>
<dbReference type="EMBL" id="QKYU01000003">
    <property type="protein sequence ID" value="PZW49126.1"/>
    <property type="molecule type" value="Genomic_DNA"/>
</dbReference>
<dbReference type="InterPro" id="IPR008927">
    <property type="entry name" value="6-PGluconate_DH-like_C_sf"/>
</dbReference>
<dbReference type="PIRSF" id="PIRSF000103">
    <property type="entry name" value="HIBADH"/>
    <property type="match status" value="1"/>
</dbReference>
<evidence type="ECO:0000256" key="1">
    <source>
        <dbReference type="ARBA" id="ARBA00023002"/>
    </source>
</evidence>
<name>A0A2W7IRR3_9PROT</name>
<keyword evidence="7" id="KW-1185">Reference proteome</keyword>
<dbReference type="InterPro" id="IPR029154">
    <property type="entry name" value="HIBADH-like_NADP-bd"/>
</dbReference>
<organism evidence="6 7">
    <name type="scientific">Humitalea rosea</name>
    <dbReference type="NCBI Taxonomy" id="990373"/>
    <lineage>
        <taxon>Bacteria</taxon>
        <taxon>Pseudomonadati</taxon>
        <taxon>Pseudomonadota</taxon>
        <taxon>Alphaproteobacteria</taxon>
        <taxon>Acetobacterales</taxon>
        <taxon>Roseomonadaceae</taxon>
        <taxon>Humitalea</taxon>
    </lineage>
</organism>
<reference evidence="6 7" key="1">
    <citation type="submission" date="2018-06" db="EMBL/GenBank/DDBJ databases">
        <title>Genomic Encyclopedia of Archaeal and Bacterial Type Strains, Phase II (KMG-II): from individual species to whole genera.</title>
        <authorList>
            <person name="Goeker M."/>
        </authorList>
    </citation>
    <scope>NUCLEOTIDE SEQUENCE [LARGE SCALE GENOMIC DNA]</scope>
    <source>
        <strain evidence="6 7">DSM 24525</strain>
    </source>
</reference>
<evidence type="ECO:0000313" key="6">
    <source>
        <dbReference type="EMBL" id="PZW49126.1"/>
    </source>
</evidence>
<proteinExistence type="predicted"/>
<dbReference type="SUPFAM" id="SSF48179">
    <property type="entry name" value="6-phosphogluconate dehydrogenase C-terminal domain-like"/>
    <property type="match status" value="1"/>
</dbReference>
<accession>A0A2W7IRR3</accession>
<evidence type="ECO:0000256" key="3">
    <source>
        <dbReference type="PIRSR" id="PIRSR000103-1"/>
    </source>
</evidence>
<dbReference type="InterPro" id="IPR015815">
    <property type="entry name" value="HIBADH-related"/>
</dbReference>
<evidence type="ECO:0000313" key="7">
    <source>
        <dbReference type="Proteomes" id="UP000249688"/>
    </source>
</evidence>
<dbReference type="InterPro" id="IPR002204">
    <property type="entry name" value="3-OH-isobutyrate_DH-rel_CS"/>
</dbReference>
<dbReference type="OrthoDB" id="7340804at2"/>
<dbReference type="Pfam" id="PF03446">
    <property type="entry name" value="NAD_binding_2"/>
    <property type="match status" value="1"/>
</dbReference>
<keyword evidence="1" id="KW-0560">Oxidoreductase</keyword>
<evidence type="ECO:0000256" key="2">
    <source>
        <dbReference type="ARBA" id="ARBA00023027"/>
    </source>
</evidence>
<dbReference type="PANTHER" id="PTHR22981:SF7">
    <property type="entry name" value="3-HYDROXYISOBUTYRATE DEHYDROGENASE, MITOCHONDRIAL"/>
    <property type="match status" value="1"/>
</dbReference>
<dbReference type="InterPro" id="IPR013328">
    <property type="entry name" value="6PGD_dom2"/>
</dbReference>
<dbReference type="GO" id="GO:0016616">
    <property type="term" value="F:oxidoreductase activity, acting on the CH-OH group of donors, NAD or NADP as acceptor"/>
    <property type="evidence" value="ECO:0007669"/>
    <property type="project" value="TreeGrafter"/>
</dbReference>
<feature type="domain" description="6-phosphogluconate dehydrogenase NADP-binding" evidence="4">
    <location>
        <begin position="2"/>
        <end position="155"/>
    </location>
</feature>
<dbReference type="InterPro" id="IPR006115">
    <property type="entry name" value="6PGDH_NADP-bd"/>
</dbReference>
<keyword evidence="2" id="KW-0520">NAD</keyword>
<evidence type="ECO:0000259" key="4">
    <source>
        <dbReference type="Pfam" id="PF03446"/>
    </source>
</evidence>
<dbReference type="PANTHER" id="PTHR22981">
    <property type="entry name" value="3-HYDROXYISOBUTYRATE DEHYDROGENASE-RELATED"/>
    <property type="match status" value="1"/>
</dbReference>
<dbReference type="AlphaFoldDB" id="A0A2W7IRR3"/>
<dbReference type="InterPro" id="IPR036291">
    <property type="entry name" value="NAD(P)-bd_dom_sf"/>
</dbReference>
<sequence>MIGLIGLGNMGLAMVRRLVTGGHPPLAYDLDPARRALAETAGARVTETAAACATHLVVLSLPNDQVVGAVLSALLPAMPRGGVIADTSTLDPLAARRFATEAAPYGVAYLDAPVSGGPAGAAEGTLTMMVGGQKGGLDAARPDLARIASRIVHVGDAGAGQVAKLVNNLLVATHLVAAAEALRLGARAGVAPDALLAVINAATGRSGATEVNWPRWIGNGHFDSGFSAGLMRKDARLAGALATSVGAPLDVCDRAISVWGHSGVADDADFNRVAATIFEGYR</sequence>
<dbReference type="Gene3D" id="3.40.50.720">
    <property type="entry name" value="NAD(P)-binding Rossmann-like Domain"/>
    <property type="match status" value="1"/>
</dbReference>
<comment type="caution">
    <text evidence="6">The sequence shown here is derived from an EMBL/GenBank/DDBJ whole genome shotgun (WGS) entry which is preliminary data.</text>
</comment>
<dbReference type="RefSeq" id="WP_111396834.1">
    <property type="nucleotide sequence ID" value="NZ_QKYU01000003.1"/>
</dbReference>
<dbReference type="Pfam" id="PF14833">
    <property type="entry name" value="NAD_binding_11"/>
    <property type="match status" value="1"/>
</dbReference>
<evidence type="ECO:0000259" key="5">
    <source>
        <dbReference type="Pfam" id="PF14833"/>
    </source>
</evidence>
<feature type="active site" evidence="3">
    <location>
        <position position="164"/>
    </location>
</feature>
<dbReference type="SUPFAM" id="SSF51735">
    <property type="entry name" value="NAD(P)-binding Rossmann-fold domains"/>
    <property type="match status" value="1"/>
</dbReference>